<keyword evidence="7" id="KW-0653">Protein transport</keyword>
<comment type="caution">
    <text evidence="14">The sequence shown here is derived from an EMBL/GenBank/DDBJ whole genome shotgun (WGS) entry which is preliminary data.</text>
</comment>
<evidence type="ECO:0000256" key="10">
    <source>
        <dbReference type="ARBA" id="ARBA00023132"/>
    </source>
</evidence>
<feature type="transmembrane region" description="Helical" evidence="13">
    <location>
        <begin position="261"/>
        <end position="284"/>
    </location>
</feature>
<dbReference type="GO" id="GO:0051028">
    <property type="term" value="P:mRNA transport"/>
    <property type="evidence" value="ECO:0007669"/>
    <property type="project" value="UniProtKB-KW"/>
</dbReference>
<dbReference type="PANTHER" id="PTHR13269:SF6">
    <property type="entry name" value="NUCLEOPORIN NDC1"/>
    <property type="match status" value="1"/>
</dbReference>
<dbReference type="GO" id="GO:0106166">
    <property type="term" value="F:spindle pole body-nuclear membrane anchor activity"/>
    <property type="evidence" value="ECO:0007669"/>
    <property type="project" value="TreeGrafter"/>
</dbReference>
<feature type="transmembrane region" description="Helical" evidence="13">
    <location>
        <begin position="99"/>
        <end position="118"/>
    </location>
</feature>
<evidence type="ECO:0000256" key="13">
    <source>
        <dbReference type="SAM" id="Phobius"/>
    </source>
</evidence>
<dbReference type="GO" id="GO:0070631">
    <property type="term" value="P:spindle pole body localization"/>
    <property type="evidence" value="ECO:0007669"/>
    <property type="project" value="TreeGrafter"/>
</dbReference>
<evidence type="ECO:0000256" key="9">
    <source>
        <dbReference type="ARBA" id="ARBA00023010"/>
    </source>
</evidence>
<proteinExistence type="inferred from homology"/>
<dbReference type="GeneID" id="63851725"/>
<keyword evidence="4" id="KW-0813">Transport</keyword>
<dbReference type="GO" id="GO:0005816">
    <property type="term" value="C:spindle pole body"/>
    <property type="evidence" value="ECO:0007669"/>
    <property type="project" value="TreeGrafter"/>
</dbReference>
<evidence type="ECO:0000256" key="3">
    <source>
        <dbReference type="ARBA" id="ARBA00005760"/>
    </source>
</evidence>
<keyword evidence="5 13" id="KW-0812">Transmembrane</keyword>
<evidence type="ECO:0000256" key="5">
    <source>
        <dbReference type="ARBA" id="ARBA00022692"/>
    </source>
</evidence>
<keyword evidence="10" id="KW-0906">Nuclear pore complex</keyword>
<gene>
    <name evidence="14" type="ORF">K460DRAFT_372072</name>
</gene>
<evidence type="ECO:0000256" key="1">
    <source>
        <dbReference type="ARBA" id="ARBA00004232"/>
    </source>
</evidence>
<evidence type="ECO:0000313" key="15">
    <source>
        <dbReference type="Proteomes" id="UP000800039"/>
    </source>
</evidence>
<dbReference type="GO" id="GO:0015031">
    <property type="term" value="P:protein transport"/>
    <property type="evidence" value="ECO:0007669"/>
    <property type="project" value="UniProtKB-KW"/>
</dbReference>
<evidence type="ECO:0000256" key="12">
    <source>
        <dbReference type="ARBA" id="ARBA00023242"/>
    </source>
</evidence>
<sequence length="641" mass="71700">MAIVPLGAQVRPYRDYLTPALHRRFNKASRYTLILCYAIACWMGEWDSLLWSWFPIGPTGIRALLIFLPALIIYVLRVAQWHVGRRQTQTPAETFNKYFLRKSTLLTLVFYAFSAWLYSEVYMWSRTGKDKLALTEYGRAHERLKLNERPLYLHFLFFLLAVAQSGIHLWKDYDKIEVSAMKPKKEREDASAAAPPRRAPKPRQVLALQFLAMAKRSSILSLAITFGGFALYFAGPRYVIWDYYYSFSKYFVSLSKTSKPTGLAPFIPLCSMFAVEGALLVLLWEFVNKAFDLYIAQEPLKNAQPITADSKDPNGTLLNGLKSRKEAVKAIAFWELALITDAFPDRRKTIYGEIDRKKGPTFQQVTDICLAEIKLLIERISIGLDPTYNPAATPVQQLPTAPVGLVPQIAQPLKSDKQIAALPPRPDTKWDHIESAAAGIAKSYSSPGNSQQAYGREAIKKGVQKAQEGAQQAGSFASVYYNKLVSSPLGAPFSQSLPRTVNLVILGAPFSRISLICNAVTALANLAVFSLSQDALGRFHEGIPEIIRVFTTAITKIDEYMSKVEIHWSDQTTLKKPEAEQRKVPEVEEVRECLKEGLEKILGSFNEYLSGMGLTKVEILDAKKAIGAKKAPEMIQAGAGR</sequence>
<evidence type="ECO:0000313" key="14">
    <source>
        <dbReference type="EMBL" id="KAF1849599.1"/>
    </source>
</evidence>
<name>A0A9P4GQC0_9PLEO</name>
<dbReference type="GO" id="GO:0006999">
    <property type="term" value="P:nuclear pore organization"/>
    <property type="evidence" value="ECO:0007669"/>
    <property type="project" value="TreeGrafter"/>
</dbReference>
<dbReference type="Proteomes" id="UP000800039">
    <property type="component" value="Unassembled WGS sequence"/>
</dbReference>
<keyword evidence="9" id="KW-0811">Translocation</keyword>
<keyword evidence="6" id="KW-0509">mRNA transport</keyword>
<evidence type="ECO:0000256" key="7">
    <source>
        <dbReference type="ARBA" id="ARBA00022927"/>
    </source>
</evidence>
<dbReference type="GO" id="GO:0070762">
    <property type="term" value="C:nuclear pore transmembrane ring"/>
    <property type="evidence" value="ECO:0007669"/>
    <property type="project" value="TreeGrafter"/>
</dbReference>
<keyword evidence="8 13" id="KW-1133">Transmembrane helix</keyword>
<keyword evidence="12" id="KW-0539">Nucleus</keyword>
<dbReference type="GO" id="GO:0031965">
    <property type="term" value="C:nuclear membrane"/>
    <property type="evidence" value="ECO:0007669"/>
    <property type="project" value="UniProtKB-SubCell"/>
</dbReference>
<accession>A0A9P4GQC0</accession>
<keyword evidence="11 13" id="KW-0472">Membrane</keyword>
<comment type="similarity">
    <text evidence="3">Belongs to the NDC1 family.</text>
</comment>
<organism evidence="14 15">
    <name type="scientific">Cucurbitaria berberidis CBS 394.84</name>
    <dbReference type="NCBI Taxonomy" id="1168544"/>
    <lineage>
        <taxon>Eukaryota</taxon>
        <taxon>Fungi</taxon>
        <taxon>Dikarya</taxon>
        <taxon>Ascomycota</taxon>
        <taxon>Pezizomycotina</taxon>
        <taxon>Dothideomycetes</taxon>
        <taxon>Pleosporomycetidae</taxon>
        <taxon>Pleosporales</taxon>
        <taxon>Pleosporineae</taxon>
        <taxon>Cucurbitariaceae</taxon>
        <taxon>Cucurbitaria</taxon>
    </lineage>
</organism>
<feature type="transmembrane region" description="Helical" evidence="13">
    <location>
        <begin position="151"/>
        <end position="170"/>
    </location>
</feature>
<feature type="transmembrane region" description="Helical" evidence="13">
    <location>
        <begin position="31"/>
        <end position="54"/>
    </location>
</feature>
<evidence type="ECO:0008006" key="16">
    <source>
        <dbReference type="Google" id="ProtNLM"/>
    </source>
</evidence>
<dbReference type="PANTHER" id="PTHR13269">
    <property type="entry name" value="NUCLEOPORIN NDC1"/>
    <property type="match status" value="1"/>
</dbReference>
<comment type="subcellular location">
    <subcellularLocation>
        <location evidence="1">Nucleus membrane</location>
        <topology evidence="1">Multi-pass membrane protein</topology>
    </subcellularLocation>
    <subcellularLocation>
        <location evidence="2">Nucleus</location>
        <location evidence="2">Nuclear pore complex</location>
    </subcellularLocation>
</comment>
<feature type="transmembrane region" description="Helical" evidence="13">
    <location>
        <begin position="60"/>
        <end position="79"/>
    </location>
</feature>
<evidence type="ECO:0000256" key="4">
    <source>
        <dbReference type="ARBA" id="ARBA00022448"/>
    </source>
</evidence>
<evidence type="ECO:0000256" key="11">
    <source>
        <dbReference type="ARBA" id="ARBA00023136"/>
    </source>
</evidence>
<dbReference type="Pfam" id="PF09531">
    <property type="entry name" value="Ndc1_Nup"/>
    <property type="match status" value="1"/>
</dbReference>
<reference evidence="14" key="1">
    <citation type="submission" date="2020-01" db="EMBL/GenBank/DDBJ databases">
        <authorList>
            <consortium name="DOE Joint Genome Institute"/>
            <person name="Haridas S."/>
            <person name="Albert R."/>
            <person name="Binder M."/>
            <person name="Bloem J."/>
            <person name="Labutti K."/>
            <person name="Salamov A."/>
            <person name="Andreopoulos B."/>
            <person name="Baker S.E."/>
            <person name="Barry K."/>
            <person name="Bills G."/>
            <person name="Bluhm B.H."/>
            <person name="Cannon C."/>
            <person name="Castanera R."/>
            <person name="Culley D.E."/>
            <person name="Daum C."/>
            <person name="Ezra D."/>
            <person name="Gonzalez J.B."/>
            <person name="Henrissat B."/>
            <person name="Kuo A."/>
            <person name="Liang C."/>
            <person name="Lipzen A."/>
            <person name="Lutzoni F."/>
            <person name="Magnuson J."/>
            <person name="Mondo S."/>
            <person name="Nolan M."/>
            <person name="Ohm R."/>
            <person name="Pangilinan J."/>
            <person name="Park H.-J."/>
            <person name="Ramirez L."/>
            <person name="Alfaro M."/>
            <person name="Sun H."/>
            <person name="Tritt A."/>
            <person name="Yoshinaga Y."/>
            <person name="Zwiers L.-H."/>
            <person name="Turgeon B.G."/>
            <person name="Goodwin S.B."/>
            <person name="Spatafora J.W."/>
            <person name="Crous P.W."/>
            <person name="Grigoriev I.V."/>
        </authorList>
    </citation>
    <scope>NUCLEOTIDE SEQUENCE</scope>
    <source>
        <strain evidence="14">CBS 394.84</strain>
    </source>
</reference>
<dbReference type="AlphaFoldDB" id="A0A9P4GQC0"/>
<evidence type="ECO:0000256" key="8">
    <source>
        <dbReference type="ARBA" id="ARBA00022989"/>
    </source>
</evidence>
<evidence type="ECO:0000256" key="6">
    <source>
        <dbReference type="ARBA" id="ARBA00022816"/>
    </source>
</evidence>
<dbReference type="InterPro" id="IPR019049">
    <property type="entry name" value="Nucleoporin_prot_Ndc1/Nup"/>
</dbReference>
<feature type="transmembrane region" description="Helical" evidence="13">
    <location>
        <begin position="219"/>
        <end position="241"/>
    </location>
</feature>
<evidence type="ECO:0000256" key="2">
    <source>
        <dbReference type="ARBA" id="ARBA00004567"/>
    </source>
</evidence>
<keyword evidence="15" id="KW-1185">Reference proteome</keyword>
<dbReference type="RefSeq" id="XP_040792162.1">
    <property type="nucleotide sequence ID" value="XM_040934474.1"/>
</dbReference>
<dbReference type="EMBL" id="ML976614">
    <property type="protein sequence ID" value="KAF1849599.1"/>
    <property type="molecule type" value="Genomic_DNA"/>
</dbReference>
<dbReference type="OrthoDB" id="67850at2759"/>
<protein>
    <recommendedName>
        <fullName evidence="16">Nuclear envelope protein</fullName>
    </recommendedName>
</protein>